<evidence type="ECO:0000256" key="1">
    <source>
        <dbReference type="ARBA" id="ARBA00006171"/>
    </source>
</evidence>
<dbReference type="InterPro" id="IPR023198">
    <property type="entry name" value="PGP-like_dom2"/>
</dbReference>
<dbReference type="GO" id="GO:0000287">
    <property type="term" value="F:magnesium ion binding"/>
    <property type="evidence" value="ECO:0007669"/>
    <property type="project" value="InterPro"/>
</dbReference>
<dbReference type="SFLD" id="SFLDG01135">
    <property type="entry name" value="C1.5.6:_HAD__Beta-PGM__Phospha"/>
    <property type="match status" value="1"/>
</dbReference>
<protein>
    <submittedName>
        <fullName evidence="2">Beta-phosphoglucomutase</fullName>
        <ecNumber evidence="2">5.4.2.6</ecNumber>
    </submittedName>
</protein>
<comment type="similarity">
    <text evidence="1">Belongs to the HAD-like hydrolase superfamily. CbbY/CbbZ/Gph/YieH family.</text>
</comment>
<dbReference type="EMBL" id="VSSQ01011451">
    <property type="protein sequence ID" value="MPM46868.1"/>
    <property type="molecule type" value="Genomic_DNA"/>
</dbReference>
<dbReference type="InterPro" id="IPR006439">
    <property type="entry name" value="HAD-SF_hydro_IA"/>
</dbReference>
<organism evidence="2">
    <name type="scientific">bioreactor metagenome</name>
    <dbReference type="NCBI Taxonomy" id="1076179"/>
    <lineage>
        <taxon>unclassified sequences</taxon>
        <taxon>metagenomes</taxon>
        <taxon>ecological metagenomes</taxon>
    </lineage>
</organism>
<dbReference type="InterPro" id="IPR010976">
    <property type="entry name" value="B-phosphoglucomutase_hydrolase"/>
</dbReference>
<dbReference type="InterPro" id="IPR051806">
    <property type="entry name" value="HAD-like_SPP"/>
</dbReference>
<evidence type="ECO:0000313" key="2">
    <source>
        <dbReference type="EMBL" id="MPM46868.1"/>
    </source>
</evidence>
<dbReference type="GO" id="GO:0008801">
    <property type="term" value="F:beta-phosphoglucomutase activity"/>
    <property type="evidence" value="ECO:0007669"/>
    <property type="project" value="UniProtKB-EC"/>
</dbReference>
<dbReference type="InterPro" id="IPR023214">
    <property type="entry name" value="HAD_sf"/>
</dbReference>
<dbReference type="Gene3D" id="1.10.150.240">
    <property type="entry name" value="Putative phosphatase, domain 2"/>
    <property type="match status" value="1"/>
</dbReference>
<sequence>MLKGVLFDLDGVLTATDRLHTRAWRETCERWNIPFSAETAPLLRGVGRQDCVELILRHAGMELSQTEREAFAEEKNELYRALLDELSTSDVLPGVEETIAALDARGILTAVASASKNAPLILRRIGLEGRFTAVVDGTMITRSKPDPEVFDLAAKLLGLLPKECLVVEDAASGIEAAKRSGAMAVAIGPDAKGAGAELEIECITDILSLWK</sequence>
<dbReference type="InterPro" id="IPR036412">
    <property type="entry name" value="HAD-like_sf"/>
</dbReference>
<dbReference type="NCBIfam" id="TIGR01990">
    <property type="entry name" value="bPGM"/>
    <property type="match status" value="1"/>
</dbReference>
<dbReference type="Gene3D" id="3.40.50.1000">
    <property type="entry name" value="HAD superfamily/HAD-like"/>
    <property type="match status" value="1"/>
</dbReference>
<dbReference type="SFLD" id="SFLDG01129">
    <property type="entry name" value="C1.5:_HAD__Beta-PGM__Phosphata"/>
    <property type="match status" value="1"/>
</dbReference>
<dbReference type="PANTHER" id="PTHR43481:SF4">
    <property type="entry name" value="GLYCEROL-1-PHOSPHATE PHOSPHOHYDROLASE 1-RELATED"/>
    <property type="match status" value="1"/>
</dbReference>
<dbReference type="SFLD" id="SFLDS00003">
    <property type="entry name" value="Haloacid_Dehalogenase"/>
    <property type="match status" value="1"/>
</dbReference>
<comment type="caution">
    <text evidence="2">The sequence shown here is derived from an EMBL/GenBank/DDBJ whole genome shotgun (WGS) entry which is preliminary data.</text>
</comment>
<keyword evidence="2" id="KW-0413">Isomerase</keyword>
<dbReference type="Pfam" id="PF00702">
    <property type="entry name" value="Hydrolase"/>
    <property type="match status" value="1"/>
</dbReference>
<dbReference type="GO" id="GO:0005975">
    <property type="term" value="P:carbohydrate metabolic process"/>
    <property type="evidence" value="ECO:0007669"/>
    <property type="project" value="InterPro"/>
</dbReference>
<gene>
    <name evidence="2" type="primary">yvdM_4</name>
    <name evidence="2" type="ORF">SDC9_93575</name>
</gene>
<dbReference type="CDD" id="cd02598">
    <property type="entry name" value="HAD_BPGM"/>
    <property type="match status" value="1"/>
</dbReference>
<dbReference type="GO" id="GO:0050308">
    <property type="term" value="F:sugar-phosphatase activity"/>
    <property type="evidence" value="ECO:0007669"/>
    <property type="project" value="TreeGrafter"/>
</dbReference>
<proteinExistence type="inferred from homology"/>
<reference evidence="2" key="1">
    <citation type="submission" date="2019-08" db="EMBL/GenBank/DDBJ databases">
        <authorList>
            <person name="Kucharzyk K."/>
            <person name="Murdoch R.W."/>
            <person name="Higgins S."/>
            <person name="Loffler F."/>
        </authorList>
    </citation>
    <scope>NUCLEOTIDE SEQUENCE</scope>
</reference>
<dbReference type="AlphaFoldDB" id="A0A645A2B3"/>
<dbReference type="PRINTS" id="PR00413">
    <property type="entry name" value="HADHALOGNASE"/>
</dbReference>
<dbReference type="PANTHER" id="PTHR43481">
    <property type="entry name" value="FRUCTOSE-1-PHOSPHATE PHOSPHATASE"/>
    <property type="match status" value="1"/>
</dbReference>
<dbReference type="InterPro" id="IPR010972">
    <property type="entry name" value="Beta-PGM"/>
</dbReference>
<dbReference type="NCBIfam" id="TIGR02009">
    <property type="entry name" value="PGMB-YQAB-SF"/>
    <property type="match status" value="1"/>
</dbReference>
<dbReference type="NCBIfam" id="TIGR01509">
    <property type="entry name" value="HAD-SF-IA-v3"/>
    <property type="match status" value="1"/>
</dbReference>
<dbReference type="EC" id="5.4.2.6" evidence="2"/>
<accession>A0A645A2B3</accession>
<name>A0A645A2B3_9ZZZZ</name>
<dbReference type="SUPFAM" id="SSF56784">
    <property type="entry name" value="HAD-like"/>
    <property type="match status" value="1"/>
</dbReference>